<proteinExistence type="inferred from homology"/>
<dbReference type="PANTHER" id="PTHR30451:SF10">
    <property type="entry name" value="OUTER MEMBRANE USHER PROTEIN YFCU-RELATED"/>
    <property type="match status" value="1"/>
</dbReference>
<gene>
    <name evidence="13" type="primary">yfcU</name>
    <name evidence="13" type="ORF">EH105704_02_01430</name>
</gene>
<evidence type="ECO:0000256" key="9">
    <source>
        <dbReference type="RuleBase" id="RU003884"/>
    </source>
</evidence>
<keyword evidence="5 9" id="KW-0812">Transmembrane</keyword>
<evidence type="ECO:0000256" key="1">
    <source>
        <dbReference type="ARBA" id="ARBA00004571"/>
    </source>
</evidence>
<dbReference type="Pfam" id="PF00577">
    <property type="entry name" value="Usher"/>
    <property type="match status" value="1"/>
</dbReference>
<protein>
    <submittedName>
        <fullName evidence="13">Putative outer membrane usher protein YfcU</fullName>
    </submittedName>
</protein>
<evidence type="ECO:0000256" key="6">
    <source>
        <dbReference type="ARBA" id="ARBA00022729"/>
    </source>
</evidence>
<evidence type="ECO:0000256" key="3">
    <source>
        <dbReference type="ARBA" id="ARBA00022448"/>
    </source>
</evidence>
<evidence type="ECO:0000256" key="7">
    <source>
        <dbReference type="ARBA" id="ARBA00023136"/>
    </source>
</evidence>
<sequence length="850" mass="93376">MANSHTKKSKKKLQEFKISVIALCVLACIPAMVKAEDDIQFNTDIMDVQDKQNIDVSQFSRRGYIMPGDYNFIIRVNQNALEEQPISFYAPDGDEKGSKACFVPELVQKLGFKEKYLKSFTLWHNNQCVDVTSLEGVEAEADMGTSTLTLNVPQAYLEYSSENWVPSSMWENGIPGLLADYNFNALTSQGQGNNKTDRNSLSGNGTFGANFGPWRARADWQSNYQNDASNNEEGTQPAWTWNRFYLYRPLPRMGAKLTLGEDYLNSNIFDSLKFTGASLVSDDSMLPPNLRGYAPEVTGVAKTNAKVTVSQQGRVIYETQVASGPFAIQDLNSAVSGTLDVRVQEQDGSVQEYKVNTASIPYLTRPGSLRYKIYTGRPTNNDHSVEGEGFGSGEFSWGVSNGWSLYGGAIASKDYRSMAVGIGRDLMMLGALAFDVTRSDANLDGSSRKGQSYRVSYSKRFDETNSQVTFAGYRFSEKNFMSFNDFNAYKDAKTYGGFAGDNASENFQQSKEMYTITFNQQLEALNLSAYLNYSHQTYWNSPTEDRYSLSLSRYFDFGKMKNISASLTAYRNKFNGLKDDGAYLSISIPWGDSGNLSVYSSMSGSSNTQNIAYNDRLKNGDSYRVSAGGGDNGASVSGYYDHLADFAEITTNVDYQQNQYTSAGLSVRGGMTATMKGAALHRVGAAGETRVLVDTGDATGIPVQGYGNTMLTNRFGKAVISDVSSYNKTSLSIDINKLPDNAEASNSVLETTLTQGAIGYRKFDVISGLKAMAIIRLADGSFPPFGANVLNPDGQNVGIVDDGGNVWLSGIRAGISMDVKWGKDEHCTFTIPENVEKLNLENNLLLPCHR</sequence>
<comment type="caution">
    <text evidence="13">The sequence shown here is derived from an EMBL/GenBank/DDBJ whole genome shotgun (WGS) entry which is preliminary data.</text>
</comment>
<dbReference type="InterPro" id="IPR042186">
    <property type="entry name" value="FimD_plug_dom"/>
</dbReference>
<dbReference type="InterPro" id="IPR000015">
    <property type="entry name" value="Fimb_usher"/>
</dbReference>
<keyword evidence="9" id="KW-1029">Fimbrium biogenesis</keyword>
<dbReference type="GO" id="GO:0009297">
    <property type="term" value="P:pilus assembly"/>
    <property type="evidence" value="ECO:0007669"/>
    <property type="project" value="InterPro"/>
</dbReference>
<evidence type="ECO:0000256" key="4">
    <source>
        <dbReference type="ARBA" id="ARBA00022452"/>
    </source>
</evidence>
<comment type="subcellular location">
    <subcellularLocation>
        <location evidence="1 9">Cell outer membrane</location>
        <topology evidence="1 9">Multi-pass membrane protein</topology>
    </subcellularLocation>
</comment>
<dbReference type="GO" id="GO:0015473">
    <property type="term" value="F:fimbrial usher porin activity"/>
    <property type="evidence" value="ECO:0007669"/>
    <property type="project" value="InterPro"/>
</dbReference>
<evidence type="ECO:0000313" key="13">
    <source>
        <dbReference type="EMBL" id="GAB51114.1"/>
    </source>
</evidence>
<keyword evidence="4" id="KW-1134">Transmembrane beta strand</keyword>
<evidence type="ECO:0000256" key="10">
    <source>
        <dbReference type="SAM" id="SignalP"/>
    </source>
</evidence>
<dbReference type="NCBIfam" id="NF011812">
    <property type="entry name" value="PRK15284.1"/>
    <property type="match status" value="1"/>
</dbReference>
<dbReference type="SUPFAM" id="SSF141729">
    <property type="entry name" value="FimD N-terminal domain-like"/>
    <property type="match status" value="1"/>
</dbReference>
<dbReference type="FunFam" id="2.60.40.3110:FF:000001">
    <property type="entry name" value="Putative fimbrial outer membrane usher"/>
    <property type="match status" value="1"/>
</dbReference>
<dbReference type="GO" id="GO:0009279">
    <property type="term" value="C:cell outer membrane"/>
    <property type="evidence" value="ECO:0007669"/>
    <property type="project" value="UniProtKB-SubCell"/>
</dbReference>
<keyword evidence="8 9" id="KW-0998">Cell outer membrane</keyword>
<keyword evidence="6 10" id="KW-0732">Signal</keyword>
<dbReference type="PROSITE" id="PS01151">
    <property type="entry name" value="FIMBRIAL_USHER"/>
    <property type="match status" value="1"/>
</dbReference>
<dbReference type="Gene3D" id="2.60.40.2610">
    <property type="entry name" value="Outer membrane usher protein FimD, plug domain"/>
    <property type="match status" value="1"/>
</dbReference>
<evidence type="ECO:0000259" key="11">
    <source>
        <dbReference type="Pfam" id="PF13953"/>
    </source>
</evidence>
<evidence type="ECO:0000256" key="5">
    <source>
        <dbReference type="ARBA" id="ARBA00022692"/>
    </source>
</evidence>
<dbReference type="GeneID" id="92826945"/>
<dbReference type="Pfam" id="PF13953">
    <property type="entry name" value="PapC_C"/>
    <property type="match status" value="1"/>
</dbReference>
<evidence type="ECO:0000313" key="14">
    <source>
        <dbReference type="Proteomes" id="UP000010297"/>
    </source>
</evidence>
<evidence type="ECO:0000256" key="2">
    <source>
        <dbReference type="ARBA" id="ARBA00008064"/>
    </source>
</evidence>
<dbReference type="RefSeq" id="WP_002434180.1">
    <property type="nucleotide sequence ID" value="NZ_BAFF01000002.1"/>
</dbReference>
<evidence type="ECO:0000256" key="8">
    <source>
        <dbReference type="ARBA" id="ARBA00023237"/>
    </source>
</evidence>
<dbReference type="InterPro" id="IPR037224">
    <property type="entry name" value="PapC_N_sf"/>
</dbReference>
<dbReference type="eggNOG" id="COG3188">
    <property type="taxonomic scope" value="Bacteria"/>
</dbReference>
<dbReference type="Pfam" id="PF13954">
    <property type="entry name" value="PapC_N"/>
    <property type="match status" value="1"/>
</dbReference>
<feature type="signal peptide" evidence="10">
    <location>
        <begin position="1"/>
        <end position="35"/>
    </location>
</feature>
<keyword evidence="7 9" id="KW-0472">Membrane</keyword>
<dbReference type="Proteomes" id="UP000010297">
    <property type="component" value="Unassembled WGS sequence"/>
</dbReference>
<comment type="similarity">
    <text evidence="2 9">Belongs to the fimbrial export usher family.</text>
</comment>
<dbReference type="InterPro" id="IPR043142">
    <property type="entry name" value="PapC-like_C_sf"/>
</dbReference>
<reference evidence="13 14" key="1">
    <citation type="submission" date="2012-02" db="EMBL/GenBank/DDBJ databases">
        <title>Whole genome shotgun sequence of Escherichia hermannii NBRC 105704.</title>
        <authorList>
            <person name="Yoshida I."/>
            <person name="Hosoyama A."/>
            <person name="Tsuchikane K."/>
            <person name="Katsumata H."/>
            <person name="Yamazaki S."/>
            <person name="Fujita N."/>
        </authorList>
    </citation>
    <scope>NUCLEOTIDE SEQUENCE [LARGE SCALE GENOMIC DNA]</scope>
    <source>
        <strain evidence="13 14">NBRC 105704</strain>
    </source>
</reference>
<name>H5UZF6_ATLHE</name>
<organism evidence="13 14">
    <name type="scientific">Atlantibacter hermannii NBRC 105704</name>
    <dbReference type="NCBI Taxonomy" id="1115512"/>
    <lineage>
        <taxon>Bacteria</taxon>
        <taxon>Pseudomonadati</taxon>
        <taxon>Pseudomonadota</taxon>
        <taxon>Gammaproteobacteria</taxon>
        <taxon>Enterobacterales</taxon>
        <taxon>Enterobacteriaceae</taxon>
        <taxon>Atlantibacter</taxon>
    </lineage>
</organism>
<keyword evidence="14" id="KW-1185">Reference proteome</keyword>
<keyword evidence="3 9" id="KW-0813">Transport</keyword>
<dbReference type="Gene3D" id="2.60.40.2070">
    <property type="match status" value="1"/>
</dbReference>
<dbReference type="EMBL" id="BAFF01000002">
    <property type="protein sequence ID" value="GAB51114.1"/>
    <property type="molecule type" value="Genomic_DNA"/>
</dbReference>
<dbReference type="AlphaFoldDB" id="H5UZF6"/>
<feature type="domain" description="PapC N-terminal" evidence="12">
    <location>
        <begin position="40"/>
        <end position="185"/>
    </location>
</feature>
<dbReference type="InterPro" id="IPR025949">
    <property type="entry name" value="PapC-like_C"/>
</dbReference>
<dbReference type="Gene3D" id="2.60.40.3110">
    <property type="match status" value="1"/>
</dbReference>
<feature type="chain" id="PRO_5003599158" evidence="10">
    <location>
        <begin position="36"/>
        <end position="850"/>
    </location>
</feature>
<dbReference type="InterPro" id="IPR025885">
    <property type="entry name" value="PapC_N"/>
</dbReference>
<dbReference type="PANTHER" id="PTHR30451">
    <property type="entry name" value="OUTER MEMBRANE USHER PROTEIN"/>
    <property type="match status" value="1"/>
</dbReference>
<evidence type="ECO:0000259" key="12">
    <source>
        <dbReference type="Pfam" id="PF13954"/>
    </source>
</evidence>
<feature type="domain" description="PapC-like C-terminal" evidence="11">
    <location>
        <begin position="775"/>
        <end position="830"/>
    </location>
</feature>
<dbReference type="Gene3D" id="3.10.20.410">
    <property type="match status" value="1"/>
</dbReference>
<dbReference type="InterPro" id="IPR018030">
    <property type="entry name" value="Fimbrial_membr_usher_CS"/>
</dbReference>
<accession>H5UZF6</accession>